<comment type="catalytic activity">
    <reaction evidence="3">
        <text>a long-chain fatty acyl-CoA + H2O = a long-chain fatty acid + CoA + H(+)</text>
        <dbReference type="Rhea" id="RHEA:67680"/>
        <dbReference type="ChEBI" id="CHEBI:15377"/>
        <dbReference type="ChEBI" id="CHEBI:15378"/>
        <dbReference type="ChEBI" id="CHEBI:57287"/>
        <dbReference type="ChEBI" id="CHEBI:57560"/>
        <dbReference type="ChEBI" id="CHEBI:83139"/>
    </reaction>
</comment>
<evidence type="ECO:0000313" key="10">
    <source>
        <dbReference type="Proteomes" id="UP001594351"/>
    </source>
</evidence>
<evidence type="ECO:0000256" key="7">
    <source>
        <dbReference type="ARBA" id="ARBA00048062"/>
    </source>
</evidence>
<name>A0ABV6YWS1_UNCC1</name>
<dbReference type="Gene3D" id="3.10.129.10">
    <property type="entry name" value="Hotdog Thioesterase"/>
    <property type="match status" value="1"/>
</dbReference>
<dbReference type="CDD" id="cd03443">
    <property type="entry name" value="PaaI_thioesterase"/>
    <property type="match status" value="1"/>
</dbReference>
<reference evidence="9 10" key="1">
    <citation type="submission" date="2024-09" db="EMBL/GenBank/DDBJ databases">
        <title>Laminarin stimulates single cell rates of sulfate reduction while oxygen inhibits transcriptomic activity in coastal marine sediment.</title>
        <authorList>
            <person name="Lindsay M."/>
            <person name="Orcutt B."/>
            <person name="Emerson D."/>
            <person name="Stepanauskas R."/>
            <person name="D'Angelo T."/>
        </authorList>
    </citation>
    <scope>NUCLEOTIDE SEQUENCE [LARGE SCALE GENOMIC DNA]</scope>
    <source>
        <strain evidence="9">SAG AM-311-K15</strain>
    </source>
</reference>
<dbReference type="GO" id="GO:0016787">
    <property type="term" value="F:hydrolase activity"/>
    <property type="evidence" value="ECO:0007669"/>
    <property type="project" value="UniProtKB-KW"/>
</dbReference>
<feature type="domain" description="Thioesterase" evidence="8">
    <location>
        <begin position="53"/>
        <end position="124"/>
    </location>
</feature>
<sequence>MKLTTEIVTTFMEQKIPFNKYLGIKITVLRDGYAVMELPYQPQFIGDPFRPALHGGVISTLIDTCGGAAVFTKIEPQDRASTVDLRVDYLRPGPLDSLICEANILRIGNRVGVTEMKVYPKSDPTLIIASGKGVYNIRRIGQSLVDNICIKESGSPDRPI</sequence>
<protein>
    <recommendedName>
        <fullName evidence="6">Medium/long-chain acyl-CoA thioesterase YigI</fullName>
        <ecNumber evidence="5">3.1.2.20</ecNumber>
    </recommendedName>
</protein>
<gene>
    <name evidence="9" type="ORF">ACFL27_10545</name>
</gene>
<dbReference type="NCBIfam" id="TIGR00369">
    <property type="entry name" value="unchar_dom_1"/>
    <property type="match status" value="1"/>
</dbReference>
<dbReference type="SUPFAM" id="SSF54637">
    <property type="entry name" value="Thioesterase/thiol ester dehydrase-isomerase"/>
    <property type="match status" value="1"/>
</dbReference>
<evidence type="ECO:0000256" key="1">
    <source>
        <dbReference type="ARBA" id="ARBA00022801"/>
    </source>
</evidence>
<dbReference type="Pfam" id="PF03061">
    <property type="entry name" value="4HBT"/>
    <property type="match status" value="1"/>
</dbReference>
<dbReference type="EC" id="3.1.2.20" evidence="5"/>
<comment type="catalytic activity">
    <reaction evidence="2">
        <text>a fatty acyl-CoA + H2O = a fatty acid + CoA + H(+)</text>
        <dbReference type="Rhea" id="RHEA:16781"/>
        <dbReference type="ChEBI" id="CHEBI:15377"/>
        <dbReference type="ChEBI" id="CHEBI:15378"/>
        <dbReference type="ChEBI" id="CHEBI:28868"/>
        <dbReference type="ChEBI" id="CHEBI:57287"/>
        <dbReference type="ChEBI" id="CHEBI:77636"/>
        <dbReference type="EC" id="3.1.2.20"/>
    </reaction>
</comment>
<organism evidence="9 10">
    <name type="scientific">candidate division CSSED10-310 bacterium</name>
    <dbReference type="NCBI Taxonomy" id="2855610"/>
    <lineage>
        <taxon>Bacteria</taxon>
        <taxon>Bacteria division CSSED10-310</taxon>
    </lineage>
</organism>
<evidence type="ECO:0000256" key="4">
    <source>
        <dbReference type="ARBA" id="ARBA00038381"/>
    </source>
</evidence>
<comment type="catalytic activity">
    <reaction evidence="7">
        <text>a medium-chain fatty acyl-CoA + H2O = a medium-chain fatty acid + CoA + H(+)</text>
        <dbReference type="Rhea" id="RHEA:68184"/>
        <dbReference type="ChEBI" id="CHEBI:15377"/>
        <dbReference type="ChEBI" id="CHEBI:15378"/>
        <dbReference type="ChEBI" id="CHEBI:57287"/>
        <dbReference type="ChEBI" id="CHEBI:59558"/>
        <dbReference type="ChEBI" id="CHEBI:90546"/>
    </reaction>
</comment>
<evidence type="ECO:0000313" key="9">
    <source>
        <dbReference type="EMBL" id="MFC1850620.1"/>
    </source>
</evidence>
<dbReference type="Proteomes" id="UP001594351">
    <property type="component" value="Unassembled WGS sequence"/>
</dbReference>
<comment type="caution">
    <text evidence="9">The sequence shown here is derived from an EMBL/GenBank/DDBJ whole genome shotgun (WGS) entry which is preliminary data.</text>
</comment>
<dbReference type="PANTHER" id="PTHR43240">
    <property type="entry name" value="1,4-DIHYDROXY-2-NAPHTHOYL-COA THIOESTERASE 1"/>
    <property type="match status" value="1"/>
</dbReference>
<dbReference type="PANTHER" id="PTHR43240:SF20">
    <property type="entry name" value="MEDIUM_LONG-CHAIN ACYL-COA THIOESTERASE YIGI"/>
    <property type="match status" value="1"/>
</dbReference>
<proteinExistence type="inferred from homology"/>
<evidence type="ECO:0000256" key="5">
    <source>
        <dbReference type="ARBA" id="ARBA00038894"/>
    </source>
</evidence>
<dbReference type="InterPro" id="IPR003736">
    <property type="entry name" value="PAAI_dom"/>
</dbReference>
<keyword evidence="10" id="KW-1185">Reference proteome</keyword>
<evidence type="ECO:0000256" key="6">
    <source>
        <dbReference type="ARBA" id="ARBA00040062"/>
    </source>
</evidence>
<dbReference type="InterPro" id="IPR006683">
    <property type="entry name" value="Thioestr_dom"/>
</dbReference>
<keyword evidence="1 9" id="KW-0378">Hydrolase</keyword>
<evidence type="ECO:0000256" key="3">
    <source>
        <dbReference type="ARBA" id="ARBA00036002"/>
    </source>
</evidence>
<comment type="similarity">
    <text evidence="4">Belongs to the YigI thioesterase family.</text>
</comment>
<dbReference type="EMBL" id="JBHPBY010000111">
    <property type="protein sequence ID" value="MFC1850620.1"/>
    <property type="molecule type" value="Genomic_DNA"/>
</dbReference>
<dbReference type="InterPro" id="IPR029069">
    <property type="entry name" value="HotDog_dom_sf"/>
</dbReference>
<evidence type="ECO:0000256" key="2">
    <source>
        <dbReference type="ARBA" id="ARBA00035880"/>
    </source>
</evidence>
<accession>A0ABV6YWS1</accession>
<evidence type="ECO:0000259" key="8">
    <source>
        <dbReference type="Pfam" id="PF03061"/>
    </source>
</evidence>